<keyword evidence="2" id="KW-1185">Reference proteome</keyword>
<proteinExistence type="predicted"/>
<evidence type="ECO:0000313" key="1">
    <source>
        <dbReference type="EMBL" id="WCR08814.1"/>
    </source>
</evidence>
<evidence type="ECO:0000313" key="2">
    <source>
        <dbReference type="Proteomes" id="UP001219349"/>
    </source>
</evidence>
<sequence length="398" mass="45580">MKELADRAAATSGIPADRILMNIDLTGINLTGKPIDYLTDRGALYLAATLTDEQRAKFHKGEREGRARQTRKQIRSIRVQMISDFVDTFEEHSVPPLDEKHERLLDATLLRHILLDPIGSDYPSDKPLDEHYTQRVLVRLVPFAQKRNLDFFRELFRLLGDLHCKVGETVVGLVFDDYFARFQDAVVDLIRQLQPNGLLDAKWITREGRDRHWLNVGKGKYNDPQILPIVFTKRAQEINDFRTVHPAAIEFALDQIQNPLQRLSFLEEVAFECSGDEAERIALRIVNADWPASQTRKVLEADVPPRVRGALFRQILKQGNVERTLEMLRWLDNNRGAVGALSLDDALATINSFVALFDFASDVHMELRTNQKEVLRRALDRTATSSAQREKVRRLLPN</sequence>
<dbReference type="RefSeq" id="WP_272833919.1">
    <property type="nucleotide sequence ID" value="NZ_CP067136.1"/>
</dbReference>
<organism evidence="1 2">
    <name type="scientific">Paracoccus fistulariae</name>
    <dbReference type="NCBI Taxonomy" id="658446"/>
    <lineage>
        <taxon>Bacteria</taxon>
        <taxon>Pseudomonadati</taxon>
        <taxon>Pseudomonadota</taxon>
        <taxon>Alphaproteobacteria</taxon>
        <taxon>Rhodobacterales</taxon>
        <taxon>Paracoccaceae</taxon>
        <taxon>Paracoccus</taxon>
    </lineage>
</organism>
<reference evidence="1 2" key="1">
    <citation type="submission" date="2021-01" db="EMBL/GenBank/DDBJ databases">
        <title>Biogeographic distribution of Paracoccus.</title>
        <authorList>
            <person name="Hollensteiner J."/>
            <person name="Leineberger J."/>
            <person name="Brinkhoff T."/>
            <person name="Daniel R."/>
        </authorList>
    </citation>
    <scope>NUCLEOTIDE SEQUENCE [LARGE SCALE GENOMIC DNA]</scope>
    <source>
        <strain evidence="1 2">KCTC 22803</strain>
    </source>
</reference>
<accession>A0ABY7SPJ1</accession>
<protein>
    <submittedName>
        <fullName evidence="1">Uncharacterized protein</fullName>
    </submittedName>
</protein>
<dbReference type="Proteomes" id="UP001219349">
    <property type="component" value="Chromosome"/>
</dbReference>
<dbReference type="EMBL" id="CP067136">
    <property type="protein sequence ID" value="WCR08814.1"/>
    <property type="molecule type" value="Genomic_DNA"/>
</dbReference>
<gene>
    <name evidence="1" type="ORF">JHX87_08505</name>
</gene>
<name>A0ABY7SPJ1_9RHOB</name>